<dbReference type="InterPro" id="IPR028082">
    <property type="entry name" value="Peripla_BP_I"/>
</dbReference>
<evidence type="ECO:0000313" key="3">
    <source>
        <dbReference type="EMBL" id="GAH57262.1"/>
    </source>
</evidence>
<dbReference type="Pfam" id="PF13458">
    <property type="entry name" value="Peripla_BP_6"/>
    <property type="match status" value="1"/>
</dbReference>
<dbReference type="PANTHER" id="PTHR30483:SF6">
    <property type="entry name" value="PERIPLASMIC BINDING PROTEIN OF ABC TRANSPORTER FOR NATURAL AMINO ACIDS"/>
    <property type="match status" value="1"/>
</dbReference>
<organism evidence="3">
    <name type="scientific">marine sediment metagenome</name>
    <dbReference type="NCBI Taxonomy" id="412755"/>
    <lineage>
        <taxon>unclassified sequences</taxon>
        <taxon>metagenomes</taxon>
        <taxon>ecological metagenomes</taxon>
    </lineage>
</organism>
<dbReference type="EMBL" id="BARU01023793">
    <property type="protein sequence ID" value="GAH57262.1"/>
    <property type="molecule type" value="Genomic_DNA"/>
</dbReference>
<evidence type="ECO:0000259" key="2">
    <source>
        <dbReference type="Pfam" id="PF13458"/>
    </source>
</evidence>
<dbReference type="SUPFAM" id="SSF53822">
    <property type="entry name" value="Periplasmic binding protein-like I"/>
    <property type="match status" value="1"/>
</dbReference>
<dbReference type="Gene3D" id="3.40.50.2300">
    <property type="match status" value="2"/>
</dbReference>
<protein>
    <recommendedName>
        <fullName evidence="2">Leucine-binding protein domain-containing protein</fullName>
    </recommendedName>
</protein>
<name>X1GJ93_9ZZZZ</name>
<sequence length="110" mass="12381">VGQAANGVIITTVAYNPKSAQENIQKFINNYKTEYGIAPNSYAAHGYDALMILAKSIMEVGYNSERIRDYLYNVKDYDGVAGNTTFDENGDVIKPPRIMIIIEEQFTEYE</sequence>
<dbReference type="InterPro" id="IPR051010">
    <property type="entry name" value="BCAA_transport"/>
</dbReference>
<dbReference type="AlphaFoldDB" id="X1GJ93"/>
<accession>X1GJ93</accession>
<feature type="domain" description="Leucine-binding protein" evidence="2">
    <location>
        <begin position="3"/>
        <end position="98"/>
    </location>
</feature>
<proteinExistence type="predicted"/>
<keyword evidence="1" id="KW-0732">Signal</keyword>
<dbReference type="InterPro" id="IPR028081">
    <property type="entry name" value="Leu-bd"/>
</dbReference>
<dbReference type="PANTHER" id="PTHR30483">
    <property type="entry name" value="LEUCINE-SPECIFIC-BINDING PROTEIN"/>
    <property type="match status" value="1"/>
</dbReference>
<gene>
    <name evidence="3" type="ORF">S03H2_38573</name>
</gene>
<feature type="non-terminal residue" evidence="3">
    <location>
        <position position="1"/>
    </location>
</feature>
<evidence type="ECO:0000256" key="1">
    <source>
        <dbReference type="ARBA" id="ARBA00022729"/>
    </source>
</evidence>
<comment type="caution">
    <text evidence="3">The sequence shown here is derived from an EMBL/GenBank/DDBJ whole genome shotgun (WGS) entry which is preliminary data.</text>
</comment>
<reference evidence="3" key="1">
    <citation type="journal article" date="2014" name="Front. Microbiol.">
        <title>High frequency of phylogenetically diverse reductive dehalogenase-homologous genes in deep subseafloor sedimentary metagenomes.</title>
        <authorList>
            <person name="Kawai M."/>
            <person name="Futagami T."/>
            <person name="Toyoda A."/>
            <person name="Takaki Y."/>
            <person name="Nishi S."/>
            <person name="Hori S."/>
            <person name="Arai W."/>
            <person name="Tsubouchi T."/>
            <person name="Morono Y."/>
            <person name="Uchiyama I."/>
            <person name="Ito T."/>
            <person name="Fujiyama A."/>
            <person name="Inagaki F."/>
            <person name="Takami H."/>
        </authorList>
    </citation>
    <scope>NUCLEOTIDE SEQUENCE</scope>
    <source>
        <strain evidence="3">Expedition CK06-06</strain>
    </source>
</reference>